<evidence type="ECO:0000259" key="2">
    <source>
        <dbReference type="Pfam" id="PF24476"/>
    </source>
</evidence>
<gene>
    <name evidence="3" type="ORF">BJ875DRAFT_378637</name>
</gene>
<proteinExistence type="predicted"/>
<dbReference type="InterPro" id="IPR056002">
    <property type="entry name" value="DUF7580"/>
</dbReference>
<reference evidence="3" key="1">
    <citation type="journal article" date="2021" name="IMA Fungus">
        <title>Genomic characterization of three marine fungi, including Emericellopsis atlantica sp. nov. with signatures of a generalist lifestyle and marine biomass degradation.</title>
        <authorList>
            <person name="Hagestad O.C."/>
            <person name="Hou L."/>
            <person name="Andersen J.H."/>
            <person name="Hansen E.H."/>
            <person name="Altermark B."/>
            <person name="Li C."/>
            <person name="Kuhnert E."/>
            <person name="Cox R.J."/>
            <person name="Crous P.W."/>
            <person name="Spatafora J.W."/>
            <person name="Lail K."/>
            <person name="Amirebrahimi M."/>
            <person name="Lipzen A."/>
            <person name="Pangilinan J."/>
            <person name="Andreopoulos W."/>
            <person name="Hayes R.D."/>
            <person name="Ng V."/>
            <person name="Grigoriev I.V."/>
            <person name="Jackson S.A."/>
            <person name="Sutton T.D.S."/>
            <person name="Dobson A.D.W."/>
            <person name="Rama T."/>
        </authorList>
    </citation>
    <scope>NUCLEOTIDE SEQUENCE</scope>
    <source>
        <strain evidence="3">TRa018bII</strain>
    </source>
</reference>
<dbReference type="PANTHER" id="PTHR35186:SF4">
    <property type="entry name" value="PRION-INHIBITION AND PROPAGATION HELO DOMAIN-CONTAINING PROTEIN"/>
    <property type="match status" value="1"/>
</dbReference>
<keyword evidence="4" id="KW-1185">Reference proteome</keyword>
<feature type="region of interest" description="Disordered" evidence="1">
    <location>
        <begin position="285"/>
        <end position="317"/>
    </location>
</feature>
<dbReference type="Proteomes" id="UP000824998">
    <property type="component" value="Unassembled WGS sequence"/>
</dbReference>
<dbReference type="Pfam" id="PF24476">
    <property type="entry name" value="DUF7580"/>
    <property type="match status" value="1"/>
</dbReference>
<accession>A0A9P7YI66</accession>
<dbReference type="PANTHER" id="PTHR35186">
    <property type="entry name" value="ANK_REP_REGION DOMAIN-CONTAINING PROTEIN"/>
    <property type="match status" value="1"/>
</dbReference>
<feature type="domain" description="DUF7580" evidence="2">
    <location>
        <begin position="196"/>
        <end position="551"/>
    </location>
</feature>
<evidence type="ECO:0000256" key="1">
    <source>
        <dbReference type="SAM" id="MobiDB-lite"/>
    </source>
</evidence>
<dbReference type="AlphaFoldDB" id="A0A9P7YI66"/>
<comment type="caution">
    <text evidence="3">The sequence shown here is derived from an EMBL/GenBank/DDBJ whole genome shotgun (WGS) entry which is preliminary data.</text>
</comment>
<evidence type="ECO:0000313" key="3">
    <source>
        <dbReference type="EMBL" id="KAG9233448.1"/>
    </source>
</evidence>
<dbReference type="OrthoDB" id="3565018at2759"/>
<evidence type="ECO:0000313" key="4">
    <source>
        <dbReference type="Proteomes" id="UP000824998"/>
    </source>
</evidence>
<feature type="compositionally biased region" description="Low complexity" evidence="1">
    <location>
        <begin position="291"/>
        <end position="300"/>
    </location>
</feature>
<sequence length="562" mass="63052">MVTGVETAGIILGSIPLIISALEHYADGVGTIEKWWRYKRELASLKRILGAEYDRFLNTLEELLSGLVSDAALASLLLTPGGSGWADEDLNHKLQSRLRNSYNSYLDTVNDLNEVVLILKSKLELDPNGKARWTDSKTFKREYKRIKFSLTKSSYEELMRRVDKDNGILANLTHQSLRLELARQRRTTKGVVPEFERVRSQAESLYRVLRKNICCSCKDPHNANLRLEARTSLSRDAGVVTKLRFRVVFNSTSVSRTESALSWQSREAEIEALEIQEQIDALTSHAPLPSPLSSPGSKKGVSWAVESRTPSPPPYAEATTTQIQDLCLAFGGYKGTEECLGYILDEKHMRHHIYPIAAPATSVVIPATTTLYNRLTGPRTLGAKLTRKERLQLALTLATSVLQLHKTPWLSERWSTNDIHFLTENLSPYISRTFHSSPSTTEQVANTTKSLPIVRNETIFALGVSLIELCLNSSLAALRSEEDLSPDAQLTDYMTARRLIGEVYDEGGGRYGDAVRRCVHCEFDQRQASLDIEAFRNSFFQGVVVPLEEDWADFSSMHSEVK</sequence>
<dbReference type="EMBL" id="MU251500">
    <property type="protein sequence ID" value="KAG9233448.1"/>
    <property type="molecule type" value="Genomic_DNA"/>
</dbReference>
<organism evidence="3 4">
    <name type="scientific">Amylocarpus encephaloides</name>
    <dbReference type="NCBI Taxonomy" id="45428"/>
    <lineage>
        <taxon>Eukaryota</taxon>
        <taxon>Fungi</taxon>
        <taxon>Dikarya</taxon>
        <taxon>Ascomycota</taxon>
        <taxon>Pezizomycotina</taxon>
        <taxon>Leotiomycetes</taxon>
        <taxon>Helotiales</taxon>
        <taxon>Helotiales incertae sedis</taxon>
        <taxon>Amylocarpus</taxon>
    </lineage>
</organism>
<protein>
    <recommendedName>
        <fullName evidence="2">DUF7580 domain-containing protein</fullName>
    </recommendedName>
</protein>
<name>A0A9P7YI66_9HELO</name>